<evidence type="ECO:0000313" key="1">
    <source>
        <dbReference type="EMBL" id="HAU1881290.1"/>
    </source>
</evidence>
<name>A0AAN5T1U0_LEGPN</name>
<evidence type="ECO:0000313" key="2">
    <source>
        <dbReference type="Proteomes" id="UP000866496"/>
    </source>
</evidence>
<reference evidence="1" key="2">
    <citation type="submission" date="2019-10" db="EMBL/GenBank/DDBJ databases">
        <authorList>
            <consortium name="NCBI Pathogen Detection Project"/>
        </authorList>
    </citation>
    <scope>NUCLEOTIDE SEQUENCE</scope>
    <source>
        <strain evidence="1">AZ00058701</strain>
    </source>
</reference>
<sequence>MTTPLFPKNDGFVTIRQGKTGDCYLLATLDCILNSGPEGYAAIKSLFKETKDGIEVRFKSSDLSQNLQKDKLQGKYKYHYDPINNQDVFFIDKKKIQEIDQTTDGVKSNSLAIKILERLSSYYLASDWNPNLPLASIVAHNGSKGSKRHNETSTKFVGQLLGFMAHDTRDIHEIIRFKTTAPQEPVYISIKYGEVDSNGVRHGRHALRLDRIIPNPKSAGGYDFVLVNPWNNQLKETYSLDEIQQRKCRFSIFSTKPYKNDLKPYEHDLKEKLFKVYQKLGKKIFDNDKLYQMILKMSEVNGKLLDLRTISKCVKLYERISGFPNLFAALSLSEQKAMISYVDLESKPTKFIRSFLSAAPTARSAVFEHLDLTKYYVNKISQYPIESVNFDDSIESVNKYKESVISELQKIKGHALAQKKYTQLDSAIIEKAFAEKLREVDALLRFGLFFKPQNIDLNQGLNVEPNQDLNIDLNQALNVEPDQELNIDPDQRIDLNQGIDINRYRALFSKPVNINPNQGLNIDLNQALNVEPDQELNIDPDQRIDLNQGIDINRYRFGLFSKPTNINPNQELDIDLNQKLNLETKTKN</sequence>
<accession>A0AAN5T1U0</accession>
<dbReference type="GeneID" id="57035108"/>
<proteinExistence type="predicted"/>
<dbReference type="AlphaFoldDB" id="A0AAN5T1U0"/>
<dbReference type="InterPro" id="IPR000169">
    <property type="entry name" value="Pept_cys_AS"/>
</dbReference>
<gene>
    <name evidence="1" type="primary">lem6</name>
    <name evidence="1" type="ORF">JBJ86_13690</name>
</gene>
<dbReference type="RefSeq" id="WP_010946854.1">
    <property type="nucleotide sequence ID" value="NZ_CP013742.1"/>
</dbReference>
<comment type="caution">
    <text evidence="1">The sequence shown here is derived from an EMBL/GenBank/DDBJ whole genome shotgun (WGS) entry which is preliminary data.</text>
</comment>
<reference evidence="1" key="1">
    <citation type="journal article" date="2018" name="Genome Biol.">
        <title>SKESA: strategic k-mer extension for scrupulous assemblies.</title>
        <authorList>
            <person name="Souvorov A."/>
            <person name="Agarwala R."/>
            <person name="Lipman D.J."/>
        </authorList>
    </citation>
    <scope>NUCLEOTIDE SEQUENCE</scope>
    <source>
        <strain evidence="1">AZ00058701</strain>
    </source>
</reference>
<dbReference type="Proteomes" id="UP000866496">
    <property type="component" value="Unassembled WGS sequence"/>
</dbReference>
<dbReference type="PROSITE" id="PS00139">
    <property type="entry name" value="THIOL_PROTEASE_CYS"/>
    <property type="match status" value="1"/>
</dbReference>
<dbReference type="EMBL" id="DACWHX010000020">
    <property type="protein sequence ID" value="HAU1881290.1"/>
    <property type="molecule type" value="Genomic_DNA"/>
</dbReference>
<organism evidence="1 2">
    <name type="scientific">Legionella pneumophila</name>
    <dbReference type="NCBI Taxonomy" id="446"/>
    <lineage>
        <taxon>Bacteria</taxon>
        <taxon>Pseudomonadati</taxon>
        <taxon>Pseudomonadota</taxon>
        <taxon>Gammaproteobacteria</taxon>
        <taxon>Legionellales</taxon>
        <taxon>Legionellaceae</taxon>
        <taxon>Legionella</taxon>
    </lineage>
</organism>
<protein>
    <submittedName>
        <fullName evidence="1">Dot/Icm T4SS effector Lem6</fullName>
    </submittedName>
</protein>